<dbReference type="STRING" id="1435377.SUSAZ_07710"/>
<evidence type="ECO:0000313" key="3">
    <source>
        <dbReference type="Proteomes" id="UP000060043"/>
    </source>
</evidence>
<dbReference type="RefSeq" id="WP_011278441.1">
    <property type="nucleotide sequence ID" value="NZ_BHWZ01000004.1"/>
</dbReference>
<name>A0A0U3FUG8_9CREN</name>
<gene>
    <name evidence="1" type="ORF">ATY89_09970</name>
    <name evidence="2" type="ORF">ATZ20_01525</name>
</gene>
<dbReference type="OrthoDB" id="34256at2157"/>
<organism evidence="2 3">
    <name type="scientific">Sulfolobus acidocaldarius</name>
    <dbReference type="NCBI Taxonomy" id="2285"/>
    <lineage>
        <taxon>Archaea</taxon>
        <taxon>Thermoproteota</taxon>
        <taxon>Thermoprotei</taxon>
        <taxon>Sulfolobales</taxon>
        <taxon>Sulfolobaceae</taxon>
        <taxon>Sulfolobus</taxon>
    </lineage>
</organism>
<proteinExistence type="predicted"/>
<evidence type="ECO:0000313" key="1">
    <source>
        <dbReference type="EMBL" id="ALU30232.1"/>
    </source>
</evidence>
<dbReference type="EMBL" id="CP013695">
    <property type="protein sequence ID" value="ALU30947.1"/>
    <property type="molecule type" value="Genomic_DNA"/>
</dbReference>
<reference evidence="3 4" key="1">
    <citation type="submission" date="2015-12" db="EMBL/GenBank/DDBJ databases">
        <title>A stable core within a dynamic pangenome in Sulfolobus acidocaldarius.</title>
        <authorList>
            <person name="Anderson R."/>
            <person name="Kouris A."/>
            <person name="Seward C."/>
            <person name="Campbell K."/>
            <person name="Whitaker R."/>
        </authorList>
    </citation>
    <scope>NUCLEOTIDE SEQUENCE [LARGE SCALE GENOMIC DNA]</scope>
    <source>
        <strain evidence="1 4">GG12-C01-09</strain>
        <strain evidence="2 3">NG05B_CO5_07</strain>
    </source>
</reference>
<accession>A0A0U3FUG8</accession>
<evidence type="ECO:0008006" key="5">
    <source>
        <dbReference type="Google" id="ProtNLM"/>
    </source>
</evidence>
<sequence>MNKRLYLVLAIIVILITAVGVYASESSYKTTIQVNNLGGSTVDGKYVLEVQVIVNYGPFGGSQPLASAPIWLYYNGKYLNQTSTNNQGIAIFYVQPGNYTVFFTTFKLTKSITVNGNTEVTLNYAYLKV</sequence>
<dbReference type="EMBL" id="CP013694">
    <property type="protein sequence ID" value="ALU30232.1"/>
    <property type="molecule type" value="Genomic_DNA"/>
</dbReference>
<dbReference type="Proteomes" id="UP000065473">
    <property type="component" value="Chromosome"/>
</dbReference>
<protein>
    <recommendedName>
        <fullName evidence="5">Carboxypeptidase regulatory-like domain-containing protein</fullName>
    </recommendedName>
</protein>
<dbReference type="Proteomes" id="UP000060043">
    <property type="component" value="Chromosome"/>
</dbReference>
<evidence type="ECO:0000313" key="4">
    <source>
        <dbReference type="Proteomes" id="UP000065473"/>
    </source>
</evidence>
<dbReference type="PaxDb" id="1435377-SUSAZ_07710"/>
<dbReference type="OMA" id="NYGPFGG"/>
<evidence type="ECO:0000313" key="2">
    <source>
        <dbReference type="EMBL" id="ALU30947.1"/>
    </source>
</evidence>
<dbReference type="SUPFAM" id="SSF49478">
    <property type="entry name" value="Cna protein B-type domain"/>
    <property type="match status" value="1"/>
</dbReference>
<dbReference type="AlphaFoldDB" id="A0A0U3FUG8"/>
<dbReference type="GeneID" id="14552120"/>